<evidence type="ECO:0000313" key="2">
    <source>
        <dbReference type="Proteomes" id="UP000516513"/>
    </source>
</evidence>
<evidence type="ECO:0000313" key="1">
    <source>
        <dbReference type="EMBL" id="QOE32157.1"/>
    </source>
</evidence>
<name>A0A7L8G4Q9_9CAUD</name>
<sequence>MAGELPTDSSHLSDVSVDLLLEQYGGEVESQFKKTSIMRQYARVRPVRGTDTITNNRVGRTQLQALTPGVRPEATSTPFGKVSLTVDTVVLARDNRSMLNELQTHFDARMELAQDHGKEIGYFFDEAFIIMGIKGAGMAAPTDTVNSAGENSIGAGKSVTLAAVGDELDPDKLYRAIANIIVAMEEDEVPVEELVVFVRPTEFDVLLDNDKLIRSEFSADNGDFAKGIIWSIKGARIVKTARIPRAAKAGHKLSNPRNGNAYDVSATEARCAAVILHPKSLLAGETIPLTSDIWFNREEKQWFIDSFLAFGVTVNRPDVCGRVLKAAP</sequence>
<gene>
    <name evidence="1" type="ORF">CPT_Paso_040</name>
</gene>
<dbReference type="Proteomes" id="UP000516513">
    <property type="component" value="Segment"/>
</dbReference>
<accession>A0A7L8G4Q9</accession>
<keyword evidence="2" id="KW-1185">Reference proteome</keyword>
<organism evidence="1 2">
    <name type="scientific">Rhizobium phage Paso</name>
    <dbReference type="NCBI Taxonomy" id="2767574"/>
    <lineage>
        <taxon>Viruses</taxon>
        <taxon>Duplodnaviria</taxon>
        <taxon>Heunggongvirae</taxon>
        <taxon>Uroviricota</taxon>
        <taxon>Caudoviricetes</taxon>
        <taxon>Autographivirales</taxon>
        <taxon>Dunnvirinae</taxon>
        <taxon>Pasovirus</taxon>
        <taxon>Pasovirus paso</taxon>
    </lineage>
</organism>
<reference evidence="1 2" key="1">
    <citation type="submission" date="2020-07" db="EMBL/GenBank/DDBJ databases">
        <title>Complete genome sequence of Rhizobium japonicum phage Paso.</title>
        <authorList>
            <person name="McBee D.B."/>
            <person name="Ravindran A."/>
            <person name="Newkirk H."/>
            <person name="Gonzalez C."/>
            <person name="Young R."/>
            <person name="Liu M."/>
        </authorList>
    </citation>
    <scope>NUCLEOTIDE SEQUENCE [LARGE SCALE GENOMIC DNA]</scope>
</reference>
<protein>
    <submittedName>
        <fullName evidence="1">Major capsid protein</fullName>
    </submittedName>
</protein>
<dbReference type="EMBL" id="MT708546">
    <property type="protein sequence ID" value="QOE32157.1"/>
    <property type="molecule type" value="Genomic_DNA"/>
</dbReference>
<proteinExistence type="predicted"/>